<accession>A0ABR6CB07</accession>
<proteinExistence type="predicted"/>
<gene>
    <name evidence="2" type="ORF">HNQ97_003931</name>
</gene>
<sequence length="34" mass="3761">MRTKPSEKASESSRSERTMISKTGRPPRLVGKTA</sequence>
<dbReference type="EMBL" id="JACJHZ010000019">
    <property type="protein sequence ID" value="MBA9021921.1"/>
    <property type="molecule type" value="Genomic_DNA"/>
</dbReference>
<evidence type="ECO:0000313" key="3">
    <source>
        <dbReference type="Proteomes" id="UP000587524"/>
    </source>
</evidence>
<reference evidence="2 3" key="1">
    <citation type="submission" date="2020-08" db="EMBL/GenBank/DDBJ databases">
        <title>Genomic Encyclopedia of Type Strains, Phase IV (KMG-IV): sequencing the most valuable type-strain genomes for metagenomic binning, comparative biology and taxonomic classification.</title>
        <authorList>
            <person name="Goeker M."/>
        </authorList>
    </citation>
    <scope>NUCLEOTIDE SEQUENCE [LARGE SCALE GENOMIC DNA]</scope>
    <source>
        <strain evidence="2 3">DSM 17455</strain>
    </source>
</reference>
<dbReference type="Proteomes" id="UP000587524">
    <property type="component" value="Unassembled WGS sequence"/>
</dbReference>
<keyword evidence="3" id="KW-1185">Reference proteome</keyword>
<organism evidence="2 3">
    <name type="scientific">Aminobacter ciceronei</name>
    <dbReference type="NCBI Taxonomy" id="150723"/>
    <lineage>
        <taxon>Bacteria</taxon>
        <taxon>Pseudomonadati</taxon>
        <taxon>Pseudomonadota</taxon>
        <taxon>Alphaproteobacteria</taxon>
        <taxon>Hyphomicrobiales</taxon>
        <taxon>Phyllobacteriaceae</taxon>
        <taxon>Aminobacter</taxon>
    </lineage>
</organism>
<evidence type="ECO:0000256" key="1">
    <source>
        <dbReference type="SAM" id="MobiDB-lite"/>
    </source>
</evidence>
<name>A0ABR6CB07_9HYPH</name>
<comment type="caution">
    <text evidence="2">The sequence shown here is derived from an EMBL/GenBank/DDBJ whole genome shotgun (WGS) entry which is preliminary data.</text>
</comment>
<protein>
    <submittedName>
        <fullName evidence="2">Uncharacterized protein</fullName>
    </submittedName>
</protein>
<feature type="compositionally biased region" description="Basic and acidic residues" evidence="1">
    <location>
        <begin position="1"/>
        <end position="19"/>
    </location>
</feature>
<feature type="region of interest" description="Disordered" evidence="1">
    <location>
        <begin position="1"/>
        <end position="34"/>
    </location>
</feature>
<evidence type="ECO:0000313" key="2">
    <source>
        <dbReference type="EMBL" id="MBA9021921.1"/>
    </source>
</evidence>